<dbReference type="EMBL" id="SEYY01023313">
    <property type="protein sequence ID" value="KAB7494938.1"/>
    <property type="molecule type" value="Genomic_DNA"/>
</dbReference>
<feature type="transmembrane region" description="Helical" evidence="1">
    <location>
        <begin position="183"/>
        <end position="203"/>
    </location>
</feature>
<reference evidence="2 3" key="1">
    <citation type="journal article" date="2019" name="PLoS Biol.">
        <title>Sex chromosomes control vertical transmission of feminizing Wolbachia symbionts in an isopod.</title>
        <authorList>
            <person name="Becking T."/>
            <person name="Chebbi M.A."/>
            <person name="Giraud I."/>
            <person name="Moumen B."/>
            <person name="Laverre T."/>
            <person name="Caubet Y."/>
            <person name="Peccoud J."/>
            <person name="Gilbert C."/>
            <person name="Cordaux R."/>
        </authorList>
    </citation>
    <scope>NUCLEOTIDE SEQUENCE [LARGE SCALE GENOMIC DNA]</scope>
    <source>
        <strain evidence="2">ANa2</strain>
        <tissue evidence="2">Whole body excluding digestive tract and cuticle</tissue>
    </source>
</reference>
<dbReference type="AlphaFoldDB" id="A0A5N5SMK2"/>
<protein>
    <submittedName>
        <fullName evidence="2">Nose resistant to fluoxetine protein 6</fullName>
    </submittedName>
</protein>
<keyword evidence="1" id="KW-0472">Membrane</keyword>
<feature type="transmembrane region" description="Helical" evidence="1">
    <location>
        <begin position="116"/>
        <end position="135"/>
    </location>
</feature>
<dbReference type="OrthoDB" id="6380490at2759"/>
<feature type="non-terminal residue" evidence="2">
    <location>
        <position position="207"/>
    </location>
</feature>
<comment type="caution">
    <text evidence="2">The sequence shown here is derived from an EMBL/GenBank/DDBJ whole genome shotgun (WGS) entry which is preliminary data.</text>
</comment>
<keyword evidence="3" id="KW-1185">Reference proteome</keyword>
<evidence type="ECO:0000256" key="1">
    <source>
        <dbReference type="SAM" id="Phobius"/>
    </source>
</evidence>
<feature type="transmembrane region" description="Helical" evidence="1">
    <location>
        <begin position="79"/>
        <end position="96"/>
    </location>
</feature>
<evidence type="ECO:0000313" key="3">
    <source>
        <dbReference type="Proteomes" id="UP000326759"/>
    </source>
</evidence>
<gene>
    <name evidence="2" type="primary">nrf-6_0</name>
    <name evidence="2" type="ORF">Anas_09106</name>
</gene>
<dbReference type="Proteomes" id="UP000326759">
    <property type="component" value="Unassembled WGS sequence"/>
</dbReference>
<proteinExistence type="predicted"/>
<dbReference type="InterPro" id="IPR052728">
    <property type="entry name" value="O2_lipid_transport_reg"/>
</dbReference>
<organism evidence="2 3">
    <name type="scientific">Armadillidium nasatum</name>
    <dbReference type="NCBI Taxonomy" id="96803"/>
    <lineage>
        <taxon>Eukaryota</taxon>
        <taxon>Metazoa</taxon>
        <taxon>Ecdysozoa</taxon>
        <taxon>Arthropoda</taxon>
        <taxon>Crustacea</taxon>
        <taxon>Multicrustacea</taxon>
        <taxon>Malacostraca</taxon>
        <taxon>Eumalacostraca</taxon>
        <taxon>Peracarida</taxon>
        <taxon>Isopoda</taxon>
        <taxon>Oniscidea</taxon>
        <taxon>Crinocheta</taxon>
        <taxon>Armadillidiidae</taxon>
        <taxon>Armadillidium</taxon>
    </lineage>
</organism>
<keyword evidence="1" id="KW-1133">Transmembrane helix</keyword>
<dbReference type="PANTHER" id="PTHR11161">
    <property type="entry name" value="O-ACYLTRANSFERASE"/>
    <property type="match status" value="1"/>
</dbReference>
<keyword evidence="1" id="KW-0812">Transmembrane</keyword>
<dbReference type="PANTHER" id="PTHR11161:SF72">
    <property type="entry name" value="FI21449P1"/>
    <property type="match status" value="1"/>
</dbReference>
<sequence>MMILLSFSFPKNMSKIFNIELKKDPNVFSCIHGLRLISISWVILGHQYIYSAIVASNLSGGIELSQGFFMQIISNGDKVVDTFFTISGLLVSYSFFRHSFTKKKFPYLQYYLFRIIRLSPPVLMFVIFLATIGGLFPYGPLAPQYKDVKTEACRAFWWVDWTFFSNFVFRFGDKMMANKGESFAVSLYSLTLSFSVSKFYYYYYYYY</sequence>
<name>A0A5N5SMK2_9CRUS</name>
<evidence type="ECO:0000313" key="2">
    <source>
        <dbReference type="EMBL" id="KAB7494938.1"/>
    </source>
</evidence>
<accession>A0A5N5SMK2</accession>